<comment type="caution">
    <text evidence="1">The sequence shown here is derived from an EMBL/GenBank/DDBJ whole genome shotgun (WGS) entry which is preliminary data.</text>
</comment>
<organism evidence="1 2">
    <name type="scientific">Sporolactobacillus shoreicorticis</name>
    <dbReference type="NCBI Taxonomy" id="1923877"/>
    <lineage>
        <taxon>Bacteria</taxon>
        <taxon>Bacillati</taxon>
        <taxon>Bacillota</taxon>
        <taxon>Bacilli</taxon>
        <taxon>Bacillales</taxon>
        <taxon>Sporolactobacillaceae</taxon>
        <taxon>Sporolactobacillus</taxon>
    </lineage>
</organism>
<evidence type="ECO:0000313" key="2">
    <source>
        <dbReference type="Proteomes" id="UP001597399"/>
    </source>
</evidence>
<dbReference type="RefSeq" id="WP_253065368.1">
    <property type="nucleotide sequence ID" value="NZ_JAMXWM010000043.1"/>
</dbReference>
<name>A0ABW5S678_9BACL</name>
<gene>
    <name evidence="1" type="ORF">ACFSUE_16920</name>
</gene>
<keyword evidence="2" id="KW-1185">Reference proteome</keyword>
<protein>
    <submittedName>
        <fullName evidence="1">Uncharacterized protein</fullName>
    </submittedName>
</protein>
<evidence type="ECO:0000313" key="1">
    <source>
        <dbReference type="EMBL" id="MFD2695291.1"/>
    </source>
</evidence>
<dbReference type="Proteomes" id="UP001597399">
    <property type="component" value="Unassembled WGS sequence"/>
</dbReference>
<dbReference type="EMBL" id="JBHUMQ010000041">
    <property type="protein sequence ID" value="MFD2695291.1"/>
    <property type="molecule type" value="Genomic_DNA"/>
</dbReference>
<sequence length="67" mass="7744">MGPHSFKFGNEWHDAKDLMHNIDLMQTKLGLLNILQTAINETNEQNMREEVINEAIQLMTDLGLTLY</sequence>
<reference evidence="2" key="1">
    <citation type="journal article" date="2019" name="Int. J. Syst. Evol. Microbiol.">
        <title>The Global Catalogue of Microorganisms (GCM) 10K type strain sequencing project: providing services to taxonomists for standard genome sequencing and annotation.</title>
        <authorList>
            <consortium name="The Broad Institute Genomics Platform"/>
            <consortium name="The Broad Institute Genome Sequencing Center for Infectious Disease"/>
            <person name="Wu L."/>
            <person name="Ma J."/>
        </authorList>
    </citation>
    <scope>NUCLEOTIDE SEQUENCE [LARGE SCALE GENOMIC DNA]</scope>
    <source>
        <strain evidence="2">TISTR 2466</strain>
    </source>
</reference>
<accession>A0ABW5S678</accession>
<proteinExistence type="predicted"/>